<keyword evidence="3" id="KW-0285">Flavoprotein</keyword>
<keyword evidence="4 7" id="KW-0732">Signal</keyword>
<keyword evidence="10" id="KW-1185">Reference proteome</keyword>
<evidence type="ECO:0000256" key="3">
    <source>
        <dbReference type="ARBA" id="ARBA00022630"/>
    </source>
</evidence>
<dbReference type="InterPro" id="IPR036318">
    <property type="entry name" value="FAD-bd_PCMH-like_sf"/>
</dbReference>
<dbReference type="Pfam" id="PF08031">
    <property type="entry name" value="BBE"/>
    <property type="match status" value="1"/>
</dbReference>
<dbReference type="Gene3D" id="3.40.462.20">
    <property type="match status" value="1"/>
</dbReference>
<dbReference type="AlphaFoldDB" id="A0A811S1R6"/>
<dbReference type="PANTHER" id="PTHR32448">
    <property type="entry name" value="OS08G0158400 PROTEIN"/>
    <property type="match status" value="1"/>
</dbReference>
<proteinExistence type="inferred from homology"/>
<dbReference type="GO" id="GO:0071949">
    <property type="term" value="F:FAD binding"/>
    <property type="evidence" value="ECO:0007669"/>
    <property type="project" value="InterPro"/>
</dbReference>
<evidence type="ECO:0000313" key="9">
    <source>
        <dbReference type="EMBL" id="CAD6335301.1"/>
    </source>
</evidence>
<feature type="chain" id="PRO_5032568010" description="FAD-binding PCMH-type domain-containing protein" evidence="7">
    <location>
        <begin position="20"/>
        <end position="535"/>
    </location>
</feature>
<evidence type="ECO:0000256" key="6">
    <source>
        <dbReference type="ARBA" id="ARBA00023180"/>
    </source>
</evidence>
<accession>A0A811S1R6</accession>
<protein>
    <recommendedName>
        <fullName evidence="8">FAD-binding PCMH-type domain-containing protein</fullName>
    </recommendedName>
</protein>
<evidence type="ECO:0000256" key="7">
    <source>
        <dbReference type="SAM" id="SignalP"/>
    </source>
</evidence>
<evidence type="ECO:0000313" key="10">
    <source>
        <dbReference type="Proteomes" id="UP000604825"/>
    </source>
</evidence>
<gene>
    <name evidence="9" type="ORF">NCGR_LOCUS59399</name>
</gene>
<dbReference type="Proteomes" id="UP000604825">
    <property type="component" value="Unassembled WGS sequence"/>
</dbReference>
<dbReference type="PROSITE" id="PS51387">
    <property type="entry name" value="FAD_PCMH"/>
    <property type="match status" value="1"/>
</dbReference>
<dbReference type="Pfam" id="PF01565">
    <property type="entry name" value="FAD_binding_4"/>
    <property type="match status" value="1"/>
</dbReference>
<keyword evidence="5" id="KW-0274">FAD</keyword>
<dbReference type="SUPFAM" id="SSF56176">
    <property type="entry name" value="FAD-binding/transporter-associated domain-like"/>
    <property type="match status" value="1"/>
</dbReference>
<dbReference type="Gene3D" id="3.30.465.10">
    <property type="match status" value="1"/>
</dbReference>
<sequence length="535" mass="59186">MARTQTIFVTLVCIILSSARTSSSSAAYSSDVDAFLSCLSADIPPALIYTPANNYSSVLLSSVRNLRYVMPGTTGPLVIVAATEPAHVQTTVVCGRRHSVHVRTRSGGHDYEGLSYASVDPHRRHFAVLDLAALRAIHIDGSRAEAWVGSGATLGELYYAAAAANRTFGFPAGNCPTVGVGGHLSGGGFGALSPKYGLSADNVLDAVVVDAEGRLLNRSTMGEDLFWAIRGGGGESFGVVVSWKVRLVPVTETVTVFSIRRRRNESAVDLITKWQAIAPALPRDLYLRVLVRNQQADFVALFLGRCGILVDTMRRHFRDLGMAERDCQEMSWVKSTVFFYYGTADLPAEVLLNRSSNPYYYLKVKSDHVQEAMPRHAWEIIWSKWLDKPEAALLQLDPYGGQMGSISPSATPFPHRNYLYQFQIYSVWFDSRNGTAAVLEKQRVMMSWVRGLYNDLTPYVSKNPRAVYVNYRDLDLGTNELDEGGNVTSYAKARVWGEKYFKDNFERLAAVKSKVDPHDFFRNEQSIPPLPAAAK</sequence>
<dbReference type="InterPro" id="IPR016169">
    <property type="entry name" value="FAD-bd_PCMH_sub2"/>
</dbReference>
<comment type="cofactor">
    <cofactor evidence="1">
        <name>FAD</name>
        <dbReference type="ChEBI" id="CHEBI:57692"/>
    </cofactor>
</comment>
<evidence type="ECO:0000256" key="1">
    <source>
        <dbReference type="ARBA" id="ARBA00001974"/>
    </source>
</evidence>
<evidence type="ECO:0000256" key="2">
    <source>
        <dbReference type="ARBA" id="ARBA00005466"/>
    </source>
</evidence>
<dbReference type="InterPro" id="IPR006094">
    <property type="entry name" value="Oxid_FAD_bind_N"/>
</dbReference>
<organism evidence="9 10">
    <name type="scientific">Miscanthus lutarioriparius</name>
    <dbReference type="NCBI Taxonomy" id="422564"/>
    <lineage>
        <taxon>Eukaryota</taxon>
        <taxon>Viridiplantae</taxon>
        <taxon>Streptophyta</taxon>
        <taxon>Embryophyta</taxon>
        <taxon>Tracheophyta</taxon>
        <taxon>Spermatophyta</taxon>
        <taxon>Magnoliopsida</taxon>
        <taxon>Liliopsida</taxon>
        <taxon>Poales</taxon>
        <taxon>Poaceae</taxon>
        <taxon>PACMAD clade</taxon>
        <taxon>Panicoideae</taxon>
        <taxon>Andropogonodae</taxon>
        <taxon>Andropogoneae</taxon>
        <taxon>Saccharinae</taxon>
        <taxon>Miscanthus</taxon>
    </lineage>
</organism>
<dbReference type="InterPro" id="IPR016167">
    <property type="entry name" value="FAD-bd_PCMH_sub1"/>
</dbReference>
<feature type="signal peptide" evidence="7">
    <location>
        <begin position="1"/>
        <end position="19"/>
    </location>
</feature>
<evidence type="ECO:0000259" key="8">
    <source>
        <dbReference type="PROSITE" id="PS51387"/>
    </source>
</evidence>
<comment type="similarity">
    <text evidence="2">Belongs to the oxygen-dependent FAD-linked oxidoreductase family.</text>
</comment>
<feature type="domain" description="FAD-binding PCMH-type" evidence="8">
    <location>
        <begin position="72"/>
        <end position="250"/>
    </location>
</feature>
<dbReference type="InterPro" id="IPR012951">
    <property type="entry name" value="BBE"/>
</dbReference>
<comment type="caution">
    <text evidence="9">The sequence shown here is derived from an EMBL/GenBank/DDBJ whole genome shotgun (WGS) entry which is preliminary data.</text>
</comment>
<reference evidence="9" key="1">
    <citation type="submission" date="2020-10" db="EMBL/GenBank/DDBJ databases">
        <authorList>
            <person name="Han B."/>
            <person name="Lu T."/>
            <person name="Zhao Q."/>
            <person name="Huang X."/>
            <person name="Zhao Y."/>
        </authorList>
    </citation>
    <scope>NUCLEOTIDE SEQUENCE</scope>
</reference>
<evidence type="ECO:0000256" key="5">
    <source>
        <dbReference type="ARBA" id="ARBA00022827"/>
    </source>
</evidence>
<keyword evidence="6" id="KW-0325">Glycoprotein</keyword>
<dbReference type="InterPro" id="IPR016166">
    <property type="entry name" value="FAD-bd_PCMH"/>
</dbReference>
<dbReference type="GO" id="GO:0016491">
    <property type="term" value="F:oxidoreductase activity"/>
    <property type="evidence" value="ECO:0007669"/>
    <property type="project" value="InterPro"/>
</dbReference>
<dbReference type="Gene3D" id="3.30.43.10">
    <property type="entry name" value="Uridine Diphospho-n-acetylenolpyruvylglucosamine Reductase, domain 2"/>
    <property type="match status" value="1"/>
</dbReference>
<dbReference type="OrthoDB" id="407275at2759"/>
<dbReference type="EMBL" id="CAJGYO010000018">
    <property type="protein sequence ID" value="CAD6335301.1"/>
    <property type="molecule type" value="Genomic_DNA"/>
</dbReference>
<evidence type="ECO:0000256" key="4">
    <source>
        <dbReference type="ARBA" id="ARBA00022729"/>
    </source>
</evidence>
<name>A0A811S1R6_9POAL</name>